<dbReference type="PANTHER" id="PTHR43626:SF4">
    <property type="entry name" value="GCN5-RELATED N-ACETYLTRANSFERASE 2, CHLOROPLASTIC"/>
    <property type="match status" value="1"/>
</dbReference>
<proteinExistence type="predicted"/>
<gene>
    <name evidence="4" type="ORF">ABW06_10990</name>
</gene>
<feature type="domain" description="N-acetyltransferase" evidence="3">
    <location>
        <begin position="6"/>
        <end position="135"/>
    </location>
</feature>
<evidence type="ECO:0000259" key="3">
    <source>
        <dbReference type="PROSITE" id="PS51186"/>
    </source>
</evidence>
<dbReference type="PANTHER" id="PTHR43626">
    <property type="entry name" value="ACYL-COA N-ACYLTRANSFERASE"/>
    <property type="match status" value="1"/>
</dbReference>
<dbReference type="AlphaFoldDB" id="A0A0J5L2J3"/>
<dbReference type="InterPro" id="IPR000182">
    <property type="entry name" value="GNAT_dom"/>
</dbReference>
<dbReference type="InterPro" id="IPR045039">
    <property type="entry name" value="NSI-like"/>
</dbReference>
<keyword evidence="2" id="KW-0012">Acyltransferase</keyword>
<dbReference type="SUPFAM" id="SSF55729">
    <property type="entry name" value="Acyl-CoA N-acyltransferases (Nat)"/>
    <property type="match status" value="1"/>
</dbReference>
<evidence type="ECO:0000256" key="2">
    <source>
        <dbReference type="ARBA" id="ARBA00023315"/>
    </source>
</evidence>
<keyword evidence="1 4" id="KW-0808">Transferase</keyword>
<evidence type="ECO:0000313" key="4">
    <source>
        <dbReference type="EMBL" id="KMK13968.1"/>
    </source>
</evidence>
<protein>
    <submittedName>
        <fullName evidence="4">GCN5 family acetyltransferase</fullName>
    </submittedName>
</protein>
<dbReference type="Pfam" id="PF13508">
    <property type="entry name" value="Acetyltransf_7"/>
    <property type="match status" value="1"/>
</dbReference>
<dbReference type="Gene3D" id="3.40.630.30">
    <property type="match status" value="1"/>
</dbReference>
<dbReference type="CDD" id="cd04301">
    <property type="entry name" value="NAT_SF"/>
    <property type="match status" value="1"/>
</dbReference>
<keyword evidence="5" id="KW-1185">Reference proteome</keyword>
<dbReference type="STRING" id="61647.LG71_12745"/>
<name>A0A0J5L2J3_PLUGE</name>
<organism evidence="4 5">
    <name type="scientific">Pluralibacter gergoviae</name>
    <name type="common">Enterobacter gergoviae</name>
    <dbReference type="NCBI Taxonomy" id="61647"/>
    <lineage>
        <taxon>Bacteria</taxon>
        <taxon>Pseudomonadati</taxon>
        <taxon>Pseudomonadota</taxon>
        <taxon>Gammaproteobacteria</taxon>
        <taxon>Enterobacterales</taxon>
        <taxon>Enterobacteriaceae</taxon>
        <taxon>Pluralibacter</taxon>
    </lineage>
</organism>
<reference evidence="4 5" key="1">
    <citation type="submission" date="2015-05" db="EMBL/GenBank/DDBJ databases">
        <title>Genome sequences of Pluralibacter gergoviae.</title>
        <authorList>
            <person name="Greninger A.L."/>
            <person name="Miller S."/>
        </authorList>
    </citation>
    <scope>NUCLEOTIDE SEQUENCE [LARGE SCALE GENOMIC DNA]</scope>
    <source>
        <strain evidence="4 5">JS81F13</strain>
    </source>
</reference>
<dbReference type="EMBL" id="LDZF01000009">
    <property type="protein sequence ID" value="KMK13968.1"/>
    <property type="molecule type" value="Genomic_DNA"/>
</dbReference>
<evidence type="ECO:0000313" key="5">
    <source>
        <dbReference type="Proteomes" id="UP000036196"/>
    </source>
</evidence>
<dbReference type="PROSITE" id="PS51186">
    <property type="entry name" value="GNAT"/>
    <property type="match status" value="1"/>
</dbReference>
<dbReference type="Proteomes" id="UP000036196">
    <property type="component" value="Unassembled WGS sequence"/>
</dbReference>
<accession>A0A0J5L2J3</accession>
<dbReference type="RefSeq" id="WP_048278965.1">
    <property type="nucleotide sequence ID" value="NZ_LDZF01000009.1"/>
</dbReference>
<comment type="caution">
    <text evidence="4">The sequence shown here is derived from an EMBL/GenBank/DDBJ whole genome shotgun (WGS) entry which is preliminary data.</text>
</comment>
<dbReference type="GO" id="GO:0008080">
    <property type="term" value="F:N-acetyltransferase activity"/>
    <property type="evidence" value="ECO:0007669"/>
    <property type="project" value="InterPro"/>
</dbReference>
<dbReference type="eggNOG" id="COG0454">
    <property type="taxonomic scope" value="Bacteria"/>
</dbReference>
<dbReference type="InterPro" id="IPR016181">
    <property type="entry name" value="Acyl_CoA_acyltransferase"/>
</dbReference>
<dbReference type="GO" id="GO:0005737">
    <property type="term" value="C:cytoplasm"/>
    <property type="evidence" value="ECO:0007669"/>
    <property type="project" value="TreeGrafter"/>
</dbReference>
<sequence length="135" mass="14623">MENKYIVIEKVPSAADFCRLRDISGLSPRPLDGAIRALPHSCYGVHIVCAERVVGMGRIVGDGVLNLEIVDVAVDPLHQGQGLGRIIMEHIVGWLNANAVKGAYVTLMADVPALYKKFGFTSVHPGSEGMARVWE</sequence>
<evidence type="ECO:0000256" key="1">
    <source>
        <dbReference type="ARBA" id="ARBA00022679"/>
    </source>
</evidence>
<dbReference type="PATRIC" id="fig|61647.15.peg.5584"/>